<dbReference type="SUPFAM" id="SSF55486">
    <property type="entry name" value="Metalloproteases ('zincins'), catalytic domain"/>
    <property type="match status" value="1"/>
</dbReference>
<feature type="compositionally biased region" description="Pro residues" evidence="1">
    <location>
        <begin position="60"/>
        <end position="69"/>
    </location>
</feature>
<reference evidence="5 6" key="1">
    <citation type="submission" date="2019-02" db="EMBL/GenBank/DDBJ databases">
        <title>Aquabacterium sp. strain KMB7.</title>
        <authorList>
            <person name="Chen W.-M."/>
        </authorList>
    </citation>
    <scope>NUCLEOTIDE SEQUENCE [LARGE SCALE GENOMIC DNA]</scope>
    <source>
        <strain evidence="5 6">KMB7</strain>
    </source>
</reference>
<feature type="signal peptide" evidence="2">
    <location>
        <begin position="1"/>
        <end position="30"/>
    </location>
</feature>
<feature type="compositionally biased region" description="Low complexity" evidence="1">
    <location>
        <begin position="35"/>
        <end position="49"/>
    </location>
</feature>
<feature type="region of interest" description="Disordered" evidence="1">
    <location>
        <begin position="35"/>
        <end position="102"/>
    </location>
</feature>
<dbReference type="Gene3D" id="3.40.390.10">
    <property type="entry name" value="Collagenase (Catalytic Domain)"/>
    <property type="match status" value="1"/>
</dbReference>
<dbReference type="InterPro" id="IPR033413">
    <property type="entry name" value="DUF5117"/>
</dbReference>
<dbReference type="EMBL" id="SIXI01000001">
    <property type="protein sequence ID" value="TBO34149.1"/>
    <property type="molecule type" value="Genomic_DNA"/>
</dbReference>
<evidence type="ECO:0000313" key="5">
    <source>
        <dbReference type="EMBL" id="TBO34149.1"/>
    </source>
</evidence>
<dbReference type="InterPro" id="IPR032534">
    <property type="entry name" value="EcxA_zinc-bd"/>
</dbReference>
<evidence type="ECO:0000259" key="4">
    <source>
        <dbReference type="Pfam" id="PF17148"/>
    </source>
</evidence>
<name>A0A4Q9H1U5_9BURK</name>
<feature type="domain" description="EcxA zinc-binding" evidence="3">
    <location>
        <begin position="540"/>
        <end position="870"/>
    </location>
</feature>
<accession>A0A4Q9H1U5</accession>
<dbReference type="GO" id="GO:0008237">
    <property type="term" value="F:metallopeptidase activity"/>
    <property type="evidence" value="ECO:0007669"/>
    <property type="project" value="InterPro"/>
</dbReference>
<dbReference type="Pfam" id="PF16313">
    <property type="entry name" value="DUF4953"/>
    <property type="match status" value="1"/>
</dbReference>
<sequence>MTHSLSLSRTALAIGLLGALSACSHLPWLATRPGPAATAQAGATAPARQHTSQPTSQPTPRAPVTPPAGPVATKASAGTAPPAGGQGAAAANSGANTPPPFEQVARGAERIQGWLPVWRRQDKVWVELKPSDFNRPMYLSPRLRTGLGEGGLYGGLIASRFGLVGRPQWVEFRKLHQQVQLVAVNAAFMAQAGTPRSLAVAQAFSPSLLASVPLASAPRAQDEAVLVELSALMLGDIQGLGAQLNAAFRQGHALDGRNSAVTDVRVSPTGLTLDVVQHFYTANLSAAAPAPGQAAANPPSGLPDARSLLLNLRYTLAPLPEAMPQPRPADPRVGYFTTTVNDFSNDLARTPRVRHINRWRLDKQDPAAALSPPVRPIVYWLDHSIPTEYRPAIREGVLAWNAAFEAIGIQGALEVREATDTEPQDMVGKGQAIIRWMTNHRPSFGAIGPTHVDPRTGEILTADIGIESLSSRSIRVQRSQILPGLGMGGMPPGAPTDGTTHAHGEHCQHGEWATEQLAMGLAMHGFDGAAAEQPDAPEVRAFVEAYLKDVTMHEVGHTLGLRHNFKASQWRTAAELDQADLTRRHGLAASVMDYLPINLNLPGQPAGAPFQTTLGPYDFWAIEYGYRPLTGSADQQRAALRAVADRAEHPGQEALAYGTDEDNALGLDPTVQVFDLGNEPLAFAARRLALSGALLQRAEAQSGQRAATVDDAAHTRRLVGYALRERERAAGVLLRQVGGLLTRRDLPGSGRDRLEPLPAAQQQAALQMLLGHWMGAQSLRLSPRLQRQMAPDYFERTEGTGLPNAAPVVTDFSVAEQVAQTQRGLLDALMSDTLAVRLLDNIDRVRDREARPLTLRALQTQLREVVWQRPEGEPEPWRRNLQREYVNRLAVALVRGGARADVRAQWLAQGRALEAELKASLKADRGDALSTEVAHRRDCLETLQRSLQAAVVRTTP</sequence>
<dbReference type="PANTHER" id="PTHR38478:SF1">
    <property type="entry name" value="ZINC DEPENDENT METALLOPROTEASE DOMAIN LIPOPROTEIN"/>
    <property type="match status" value="1"/>
</dbReference>
<dbReference type="OrthoDB" id="9776599at2"/>
<feature type="chain" id="PRO_5020392312" evidence="2">
    <location>
        <begin position="31"/>
        <end position="956"/>
    </location>
</feature>
<gene>
    <name evidence="5" type="ORF">EYS42_01515</name>
</gene>
<dbReference type="RefSeq" id="WP_130966098.1">
    <property type="nucleotide sequence ID" value="NZ_SIXI01000001.1"/>
</dbReference>
<evidence type="ECO:0000259" key="3">
    <source>
        <dbReference type="Pfam" id="PF16313"/>
    </source>
</evidence>
<dbReference type="InterPro" id="IPR034032">
    <property type="entry name" value="Zn_MMP-like_bac"/>
</dbReference>
<keyword evidence="6" id="KW-1185">Reference proteome</keyword>
<comment type="caution">
    <text evidence="5">The sequence shown here is derived from an EMBL/GenBank/DDBJ whole genome shotgun (WGS) entry which is preliminary data.</text>
</comment>
<dbReference type="PANTHER" id="PTHR38478">
    <property type="entry name" value="PEPTIDASE M1A AND M12B"/>
    <property type="match status" value="1"/>
</dbReference>
<keyword evidence="2" id="KW-0732">Signal</keyword>
<evidence type="ECO:0000313" key="6">
    <source>
        <dbReference type="Proteomes" id="UP000292120"/>
    </source>
</evidence>
<feature type="domain" description="DUF5117" evidence="4">
    <location>
        <begin position="166"/>
        <end position="363"/>
    </location>
</feature>
<dbReference type="InterPro" id="IPR024079">
    <property type="entry name" value="MetalloPept_cat_dom_sf"/>
</dbReference>
<dbReference type="Pfam" id="PF17148">
    <property type="entry name" value="DUF5117"/>
    <property type="match status" value="1"/>
</dbReference>
<organism evidence="5 6">
    <name type="scientific">Aquabacterium lacunae</name>
    <dbReference type="NCBI Taxonomy" id="2528630"/>
    <lineage>
        <taxon>Bacteria</taxon>
        <taxon>Pseudomonadati</taxon>
        <taxon>Pseudomonadota</taxon>
        <taxon>Betaproteobacteria</taxon>
        <taxon>Burkholderiales</taxon>
        <taxon>Aquabacterium</taxon>
    </lineage>
</organism>
<proteinExistence type="predicted"/>
<dbReference type="Proteomes" id="UP000292120">
    <property type="component" value="Unassembled WGS sequence"/>
</dbReference>
<evidence type="ECO:0000256" key="2">
    <source>
        <dbReference type="SAM" id="SignalP"/>
    </source>
</evidence>
<feature type="compositionally biased region" description="Low complexity" evidence="1">
    <location>
        <begin position="70"/>
        <end position="96"/>
    </location>
</feature>
<protein>
    <submittedName>
        <fullName evidence="5">DUF5117 domain-containing protein</fullName>
    </submittedName>
</protein>
<dbReference type="CDD" id="cd04276">
    <property type="entry name" value="ZnMc_MMP_like_2"/>
    <property type="match status" value="1"/>
</dbReference>
<dbReference type="AlphaFoldDB" id="A0A4Q9H1U5"/>
<evidence type="ECO:0000256" key="1">
    <source>
        <dbReference type="SAM" id="MobiDB-lite"/>
    </source>
</evidence>